<dbReference type="EMBL" id="ML995815">
    <property type="protein sequence ID" value="KAF2772359.1"/>
    <property type="molecule type" value="Genomic_DNA"/>
</dbReference>
<dbReference type="AlphaFoldDB" id="A0A6G1LIG2"/>
<dbReference type="Proteomes" id="UP000799436">
    <property type="component" value="Unassembled WGS sequence"/>
</dbReference>
<organism evidence="1 2">
    <name type="scientific">Teratosphaeria nubilosa</name>
    <dbReference type="NCBI Taxonomy" id="161662"/>
    <lineage>
        <taxon>Eukaryota</taxon>
        <taxon>Fungi</taxon>
        <taxon>Dikarya</taxon>
        <taxon>Ascomycota</taxon>
        <taxon>Pezizomycotina</taxon>
        <taxon>Dothideomycetes</taxon>
        <taxon>Dothideomycetidae</taxon>
        <taxon>Mycosphaerellales</taxon>
        <taxon>Teratosphaeriaceae</taxon>
        <taxon>Teratosphaeria</taxon>
    </lineage>
</organism>
<protein>
    <submittedName>
        <fullName evidence="1">Uncharacterized protein</fullName>
    </submittedName>
</protein>
<evidence type="ECO:0000313" key="2">
    <source>
        <dbReference type="Proteomes" id="UP000799436"/>
    </source>
</evidence>
<accession>A0A6G1LIG2</accession>
<keyword evidence="2" id="KW-1185">Reference proteome</keyword>
<name>A0A6G1LIG2_9PEZI</name>
<evidence type="ECO:0000313" key="1">
    <source>
        <dbReference type="EMBL" id="KAF2772359.1"/>
    </source>
</evidence>
<proteinExistence type="predicted"/>
<sequence length="107" mass="12304">MMTGRYTAHKMMEGERRLDRCILGDLQTSYRRWLGELQWTRAVLTMALDYVALLDQIKSTLFMLFSPVELIGCALCLVTVLPENIHGEGFTMAWMSCFKHDGRLELG</sequence>
<reference evidence="1" key="1">
    <citation type="journal article" date="2020" name="Stud. Mycol.">
        <title>101 Dothideomycetes genomes: a test case for predicting lifestyles and emergence of pathogens.</title>
        <authorList>
            <person name="Haridas S."/>
            <person name="Albert R."/>
            <person name="Binder M."/>
            <person name="Bloem J."/>
            <person name="Labutti K."/>
            <person name="Salamov A."/>
            <person name="Andreopoulos B."/>
            <person name="Baker S."/>
            <person name="Barry K."/>
            <person name="Bills G."/>
            <person name="Bluhm B."/>
            <person name="Cannon C."/>
            <person name="Castanera R."/>
            <person name="Culley D."/>
            <person name="Daum C."/>
            <person name="Ezra D."/>
            <person name="Gonzalez J."/>
            <person name="Henrissat B."/>
            <person name="Kuo A."/>
            <person name="Liang C."/>
            <person name="Lipzen A."/>
            <person name="Lutzoni F."/>
            <person name="Magnuson J."/>
            <person name="Mondo S."/>
            <person name="Nolan M."/>
            <person name="Ohm R."/>
            <person name="Pangilinan J."/>
            <person name="Park H.-J."/>
            <person name="Ramirez L."/>
            <person name="Alfaro M."/>
            <person name="Sun H."/>
            <person name="Tritt A."/>
            <person name="Yoshinaga Y."/>
            <person name="Zwiers L.-H."/>
            <person name="Turgeon B."/>
            <person name="Goodwin S."/>
            <person name="Spatafora J."/>
            <person name="Crous P."/>
            <person name="Grigoriev I."/>
        </authorList>
    </citation>
    <scope>NUCLEOTIDE SEQUENCE</scope>
    <source>
        <strain evidence="1">CBS 116005</strain>
    </source>
</reference>
<gene>
    <name evidence="1" type="ORF">EJ03DRAFT_202602</name>
</gene>